<dbReference type="OrthoDB" id="9815354at2"/>
<protein>
    <submittedName>
        <fullName evidence="1">Plasmid stability-like protein</fullName>
    </submittedName>
</protein>
<dbReference type="AlphaFoldDB" id="D6SPR3"/>
<reference evidence="1" key="1">
    <citation type="submission" date="2010-05" db="EMBL/GenBank/DDBJ databases">
        <title>The draft genome of Desulfonatronospira thiodismutans ASO3-1.</title>
        <authorList>
            <consortium name="US DOE Joint Genome Institute (JGI-PGF)"/>
            <person name="Lucas S."/>
            <person name="Copeland A."/>
            <person name="Lapidus A."/>
            <person name="Cheng J.-F."/>
            <person name="Bruce D."/>
            <person name="Goodwin L."/>
            <person name="Pitluck S."/>
            <person name="Chertkov O."/>
            <person name="Brettin T."/>
            <person name="Detter J.C."/>
            <person name="Han C."/>
            <person name="Land M.L."/>
            <person name="Hauser L."/>
            <person name="Kyrpides N."/>
            <person name="Mikhailova N."/>
            <person name="Muyzer G."/>
            <person name="Woyke T."/>
        </authorList>
    </citation>
    <scope>NUCLEOTIDE SEQUENCE [LARGE SCALE GENOMIC DNA]</scope>
    <source>
        <strain evidence="1">ASO3-1</strain>
    </source>
</reference>
<proteinExistence type="predicted"/>
<gene>
    <name evidence="1" type="ORF">Dthio_PD2112</name>
</gene>
<sequence length="78" mass="8813">MFLLDANVVSELRKIRRGKADPGVMPWAEGAVSSAFYLCVITAQELEIRILLADIRDPEKGKILRFWLKGRTLKALDV</sequence>
<organism evidence="1 2">
    <name type="scientific">Desulfonatronospira thiodismutans ASO3-1</name>
    <dbReference type="NCBI Taxonomy" id="555779"/>
    <lineage>
        <taxon>Bacteria</taxon>
        <taxon>Pseudomonadati</taxon>
        <taxon>Thermodesulfobacteriota</taxon>
        <taxon>Desulfovibrionia</taxon>
        <taxon>Desulfovibrionales</taxon>
        <taxon>Desulfonatronovibrionaceae</taxon>
        <taxon>Desulfonatronospira</taxon>
    </lineage>
</organism>
<dbReference type="Gene3D" id="3.40.50.1010">
    <property type="entry name" value="5'-nuclease"/>
    <property type="match status" value="1"/>
</dbReference>
<comment type="caution">
    <text evidence="1">The sequence shown here is derived from an EMBL/GenBank/DDBJ whole genome shotgun (WGS) entry which is preliminary data.</text>
</comment>
<evidence type="ECO:0000313" key="2">
    <source>
        <dbReference type="Proteomes" id="UP000005496"/>
    </source>
</evidence>
<keyword evidence="2" id="KW-1185">Reference proteome</keyword>
<dbReference type="EMBL" id="ACJN02000002">
    <property type="protein sequence ID" value="EFI34739.1"/>
    <property type="molecule type" value="Genomic_DNA"/>
</dbReference>
<name>D6SPR3_9BACT</name>
<evidence type="ECO:0000313" key="1">
    <source>
        <dbReference type="EMBL" id="EFI34739.1"/>
    </source>
</evidence>
<dbReference type="RefSeq" id="WP_008870057.1">
    <property type="nucleotide sequence ID" value="NZ_ACJN02000002.1"/>
</dbReference>
<accession>D6SPR3</accession>
<dbReference type="Proteomes" id="UP000005496">
    <property type="component" value="Unassembled WGS sequence"/>
</dbReference>
<dbReference type="eggNOG" id="COG1487">
    <property type="taxonomic scope" value="Bacteria"/>
</dbReference>